<evidence type="ECO:0000313" key="1">
    <source>
        <dbReference type="EMBL" id="SMF72938.1"/>
    </source>
</evidence>
<accession>A0A1Y6CM25</accession>
<evidence type="ECO:0000313" key="2">
    <source>
        <dbReference type="Proteomes" id="UP000192907"/>
    </source>
</evidence>
<dbReference type="AlphaFoldDB" id="A0A1Y6CM25"/>
<proteinExistence type="predicted"/>
<sequence>MNQMICFRHPEYAGDETPELKCQCCCKIYVDRIREENHRKKVDIDQWLTEKSRSNPKLRVARIQTTQYCPFSC</sequence>
<protein>
    <submittedName>
        <fullName evidence="1">Uncharacterized protein</fullName>
    </submittedName>
</protein>
<keyword evidence="2" id="KW-1185">Reference proteome</keyword>
<reference evidence="2" key="1">
    <citation type="submission" date="2017-04" db="EMBL/GenBank/DDBJ databases">
        <authorList>
            <person name="Varghese N."/>
            <person name="Submissions S."/>
        </authorList>
    </citation>
    <scope>NUCLEOTIDE SEQUENCE [LARGE SCALE GENOMIC DNA]</scope>
    <source>
        <strain evidence="2">RKEM611</strain>
    </source>
</reference>
<dbReference type="OrthoDB" id="9966268at2"/>
<name>A0A1Y6CM25_9BACT</name>
<organism evidence="1 2">
    <name type="scientific">Pseudobacteriovorax antillogorgiicola</name>
    <dbReference type="NCBI Taxonomy" id="1513793"/>
    <lineage>
        <taxon>Bacteria</taxon>
        <taxon>Pseudomonadati</taxon>
        <taxon>Bdellovibrionota</taxon>
        <taxon>Oligoflexia</taxon>
        <taxon>Oligoflexales</taxon>
        <taxon>Pseudobacteriovoracaceae</taxon>
        <taxon>Pseudobacteriovorax</taxon>
    </lineage>
</organism>
<dbReference type="RefSeq" id="WP_132324437.1">
    <property type="nucleotide sequence ID" value="NZ_FWZT01000027.1"/>
</dbReference>
<gene>
    <name evidence="1" type="ORF">SAMN06296036_12748</name>
</gene>
<dbReference type="Proteomes" id="UP000192907">
    <property type="component" value="Unassembled WGS sequence"/>
</dbReference>
<dbReference type="STRING" id="1513793.SAMN06296036_12748"/>
<dbReference type="EMBL" id="FWZT01000027">
    <property type="protein sequence ID" value="SMF72938.1"/>
    <property type="molecule type" value="Genomic_DNA"/>
</dbReference>